<dbReference type="NCBIfam" id="NF006718">
    <property type="entry name" value="PRK09256.1"/>
    <property type="match status" value="1"/>
</dbReference>
<dbReference type="Proteomes" id="UP001595799">
    <property type="component" value="Unassembled WGS sequence"/>
</dbReference>
<dbReference type="InterPro" id="IPR000352">
    <property type="entry name" value="Pep_chain_release_fac_I"/>
</dbReference>
<dbReference type="GO" id="GO:0004045">
    <property type="term" value="F:peptidyl-tRNA hydrolase activity"/>
    <property type="evidence" value="ECO:0007669"/>
    <property type="project" value="UniProtKB-EC"/>
</dbReference>
<evidence type="ECO:0000313" key="4">
    <source>
        <dbReference type="Proteomes" id="UP001595799"/>
    </source>
</evidence>
<dbReference type="RefSeq" id="WP_382419936.1">
    <property type="nucleotide sequence ID" value="NZ_JBHSCW010000001.1"/>
</dbReference>
<comment type="caution">
    <text evidence="3">The sequence shown here is derived from an EMBL/GenBank/DDBJ whole genome shotgun (WGS) entry which is preliminary data.</text>
</comment>
<accession>A0ABV8UFA2</accession>
<feature type="domain" description="Prokaryotic-type class I peptide chain release factors" evidence="2">
    <location>
        <begin position="10"/>
        <end position="135"/>
    </location>
</feature>
<keyword evidence="4" id="KW-1185">Reference proteome</keyword>
<dbReference type="SUPFAM" id="SSF110916">
    <property type="entry name" value="Peptidyl-tRNA hydrolase domain-like"/>
    <property type="match status" value="1"/>
</dbReference>
<protein>
    <submittedName>
        <fullName evidence="3">Alternative ribosome rescue aminoacyl-tRNA hydrolase ArfB</fullName>
        <ecNumber evidence="3">3.1.1.29</ecNumber>
    </submittedName>
</protein>
<dbReference type="PANTHER" id="PTHR47814:SF1">
    <property type="entry name" value="PEPTIDYL-TRNA HYDROLASE ARFB"/>
    <property type="match status" value="1"/>
</dbReference>
<organism evidence="3 4">
    <name type="scientific">Fodinicurvata halophila</name>
    <dbReference type="NCBI Taxonomy" id="1419723"/>
    <lineage>
        <taxon>Bacteria</taxon>
        <taxon>Pseudomonadati</taxon>
        <taxon>Pseudomonadota</taxon>
        <taxon>Alphaproteobacteria</taxon>
        <taxon>Rhodospirillales</taxon>
        <taxon>Rhodovibrionaceae</taxon>
        <taxon>Fodinicurvata</taxon>
    </lineage>
</organism>
<proteinExistence type="predicted"/>
<sequence>MSHLKVTGRISIPETELEESFIQASGPGGQNVNKVATAVQLRFDVAHSPSLPEEVRQRVMSLAGRRLTQEGELLIEARRFRTRERNRQDARERLVALVQKAAQPPKPRRQTRPPLASKRRRLENKKARGAVKRARTKPVDE</sequence>
<feature type="compositionally biased region" description="Basic residues" evidence="1">
    <location>
        <begin position="106"/>
        <end position="141"/>
    </location>
</feature>
<feature type="region of interest" description="Disordered" evidence="1">
    <location>
        <begin position="98"/>
        <end position="141"/>
    </location>
</feature>
<evidence type="ECO:0000259" key="2">
    <source>
        <dbReference type="Pfam" id="PF00472"/>
    </source>
</evidence>
<name>A0ABV8UFA2_9PROT</name>
<evidence type="ECO:0000313" key="3">
    <source>
        <dbReference type="EMBL" id="MFC4349956.1"/>
    </source>
</evidence>
<dbReference type="PANTHER" id="PTHR47814">
    <property type="entry name" value="PEPTIDYL-TRNA HYDROLASE ARFB"/>
    <property type="match status" value="1"/>
</dbReference>
<dbReference type="Gene3D" id="3.30.160.20">
    <property type="match status" value="1"/>
</dbReference>
<gene>
    <name evidence="3" type="primary">arfB</name>
    <name evidence="3" type="ORF">ACFOW6_00210</name>
</gene>
<keyword evidence="3" id="KW-0378">Hydrolase</keyword>
<dbReference type="EMBL" id="JBHSCW010000001">
    <property type="protein sequence ID" value="MFC4349956.1"/>
    <property type="molecule type" value="Genomic_DNA"/>
</dbReference>
<dbReference type="Pfam" id="PF00472">
    <property type="entry name" value="RF-1"/>
    <property type="match status" value="1"/>
</dbReference>
<dbReference type="EC" id="3.1.1.29" evidence="3"/>
<evidence type="ECO:0000256" key="1">
    <source>
        <dbReference type="SAM" id="MobiDB-lite"/>
    </source>
</evidence>
<reference evidence="4" key="1">
    <citation type="journal article" date="2019" name="Int. J. Syst. Evol. Microbiol.">
        <title>The Global Catalogue of Microorganisms (GCM) 10K type strain sequencing project: providing services to taxonomists for standard genome sequencing and annotation.</title>
        <authorList>
            <consortium name="The Broad Institute Genomics Platform"/>
            <consortium name="The Broad Institute Genome Sequencing Center for Infectious Disease"/>
            <person name="Wu L."/>
            <person name="Ma J."/>
        </authorList>
    </citation>
    <scope>NUCLEOTIDE SEQUENCE [LARGE SCALE GENOMIC DNA]</scope>
    <source>
        <strain evidence="4">CECT 8472</strain>
    </source>
</reference>